<evidence type="ECO:0000313" key="2">
    <source>
        <dbReference type="EMBL" id="GAA0758964.1"/>
    </source>
</evidence>
<dbReference type="Pfam" id="PF08448">
    <property type="entry name" value="PAS_4"/>
    <property type="match status" value="1"/>
</dbReference>
<dbReference type="EMBL" id="BAAAGG010000005">
    <property type="protein sequence ID" value="GAA0758964.1"/>
    <property type="molecule type" value="Genomic_DNA"/>
</dbReference>
<dbReference type="InterPro" id="IPR013656">
    <property type="entry name" value="PAS_4"/>
</dbReference>
<dbReference type="CDD" id="cd00130">
    <property type="entry name" value="PAS"/>
    <property type="match status" value="2"/>
</dbReference>
<gene>
    <name evidence="2" type="ORF">GCM10009433_16690</name>
</gene>
<dbReference type="Gene3D" id="3.30.450.20">
    <property type="entry name" value="PAS domain"/>
    <property type="match status" value="2"/>
</dbReference>
<name>A0ABN1K973_9FLAO</name>
<dbReference type="PANTHER" id="PTHR44757:SF2">
    <property type="entry name" value="BIOFILM ARCHITECTURE MAINTENANCE PROTEIN MBAA"/>
    <property type="match status" value="1"/>
</dbReference>
<dbReference type="RefSeq" id="WP_224454189.1">
    <property type="nucleotide sequence ID" value="NZ_BAAAGG010000005.1"/>
</dbReference>
<protein>
    <recommendedName>
        <fullName evidence="1">PAS domain-containing protein</fullName>
    </recommendedName>
</protein>
<proteinExistence type="predicted"/>
<sequence length="342" mass="40034">MQDDILIHKIPHSLKNSKIYDVVVTDLEGNYAYVNETFRNRFSFITDDFIGKPSSITMHPEEAKMKELVHKCFKYPTECFPIEIRKLLRDGKGYNWTQWEFSILRDDELQPIGLLCVGFDITSPQHNNLKLKESQTKSLKTLEAIPNPLLILCEESRILHVNDEFEVIFGYSTCEIIGEKIEVLFQKEKKEDYNKLFRQYIEDSAKKMRVNHFLDFVNKKGDQVTVGISLNSFYDNDNINIIVILEDLTTAKQNQDIIVDQNTALKKIAWKHSHEIRKPVANILGLSDLFDIENLKNEINSETIFFLKEAANELDYVTRSIVEEANKTEYNIQFKKHRRNLY</sequence>
<dbReference type="PANTHER" id="PTHR44757">
    <property type="entry name" value="DIGUANYLATE CYCLASE DGCP"/>
    <property type="match status" value="1"/>
</dbReference>
<dbReference type="NCBIfam" id="TIGR00229">
    <property type="entry name" value="sensory_box"/>
    <property type="match status" value="1"/>
</dbReference>
<dbReference type="SMART" id="SM00086">
    <property type="entry name" value="PAC"/>
    <property type="match status" value="1"/>
</dbReference>
<dbReference type="SMART" id="SM00091">
    <property type="entry name" value="PAS"/>
    <property type="match status" value="2"/>
</dbReference>
<accession>A0ABN1K973</accession>
<dbReference type="PROSITE" id="PS50112">
    <property type="entry name" value="PAS"/>
    <property type="match status" value="2"/>
</dbReference>
<evidence type="ECO:0000313" key="3">
    <source>
        <dbReference type="Proteomes" id="UP001500185"/>
    </source>
</evidence>
<dbReference type="SUPFAM" id="SSF55785">
    <property type="entry name" value="PYP-like sensor domain (PAS domain)"/>
    <property type="match status" value="2"/>
</dbReference>
<dbReference type="InterPro" id="IPR035965">
    <property type="entry name" value="PAS-like_dom_sf"/>
</dbReference>
<comment type="caution">
    <text evidence="2">The sequence shown here is derived from an EMBL/GenBank/DDBJ whole genome shotgun (WGS) entry which is preliminary data.</text>
</comment>
<dbReference type="Pfam" id="PF13426">
    <property type="entry name" value="PAS_9"/>
    <property type="match status" value="1"/>
</dbReference>
<keyword evidence="3" id="KW-1185">Reference proteome</keyword>
<feature type="domain" description="PAS" evidence="1">
    <location>
        <begin position="134"/>
        <end position="204"/>
    </location>
</feature>
<reference evidence="2 3" key="1">
    <citation type="journal article" date="2019" name="Int. J. Syst. Evol. Microbiol.">
        <title>The Global Catalogue of Microorganisms (GCM) 10K type strain sequencing project: providing services to taxonomists for standard genome sequencing and annotation.</title>
        <authorList>
            <consortium name="The Broad Institute Genomics Platform"/>
            <consortium name="The Broad Institute Genome Sequencing Center for Infectious Disease"/>
            <person name="Wu L."/>
            <person name="Ma J."/>
        </authorList>
    </citation>
    <scope>NUCLEOTIDE SEQUENCE [LARGE SCALE GENOMIC DNA]</scope>
    <source>
        <strain evidence="2 3">JCM 16231</strain>
    </source>
</reference>
<dbReference type="InterPro" id="IPR000014">
    <property type="entry name" value="PAS"/>
</dbReference>
<dbReference type="InterPro" id="IPR052155">
    <property type="entry name" value="Biofilm_reg_signaling"/>
</dbReference>
<feature type="domain" description="PAS" evidence="1">
    <location>
        <begin position="22"/>
        <end position="62"/>
    </location>
</feature>
<dbReference type="Proteomes" id="UP001500185">
    <property type="component" value="Unassembled WGS sequence"/>
</dbReference>
<organism evidence="2 3">
    <name type="scientific">Psychroflexus lacisalsi</name>
    <dbReference type="NCBI Taxonomy" id="503928"/>
    <lineage>
        <taxon>Bacteria</taxon>
        <taxon>Pseudomonadati</taxon>
        <taxon>Bacteroidota</taxon>
        <taxon>Flavobacteriia</taxon>
        <taxon>Flavobacteriales</taxon>
        <taxon>Flavobacteriaceae</taxon>
        <taxon>Psychroflexus</taxon>
    </lineage>
</organism>
<evidence type="ECO:0000259" key="1">
    <source>
        <dbReference type="PROSITE" id="PS50112"/>
    </source>
</evidence>
<dbReference type="InterPro" id="IPR001610">
    <property type="entry name" value="PAC"/>
</dbReference>